<dbReference type="AlphaFoldDB" id="A0A327WC61"/>
<evidence type="ECO:0000259" key="1">
    <source>
        <dbReference type="Pfam" id="PF01370"/>
    </source>
</evidence>
<dbReference type="PANTHER" id="PTHR48079">
    <property type="entry name" value="PROTEIN YEEZ"/>
    <property type="match status" value="1"/>
</dbReference>
<evidence type="ECO:0000313" key="3">
    <source>
        <dbReference type="Proteomes" id="UP000249819"/>
    </source>
</evidence>
<dbReference type="Gene3D" id="3.40.50.720">
    <property type="entry name" value="NAD(P)-binding Rossmann-like Domain"/>
    <property type="match status" value="1"/>
</dbReference>
<dbReference type="InterPro" id="IPR051783">
    <property type="entry name" value="NAD(P)-dependent_oxidoreduct"/>
</dbReference>
<dbReference type="SUPFAM" id="SSF51735">
    <property type="entry name" value="NAD(P)-binding Rossmann-fold domains"/>
    <property type="match status" value="1"/>
</dbReference>
<dbReference type="Proteomes" id="UP000249819">
    <property type="component" value="Unassembled WGS sequence"/>
</dbReference>
<name>A0A327WC61_9BACT</name>
<dbReference type="OrthoDB" id="9807212at2"/>
<sequence>MATKRVFILGTTGYIGGSLAIYLQQKGFEVYSRVRREADVPRLKALGINATAGPMIDDLAFTAELQAADIVINVANSDDTFLAATILEALEGSGKMYIHTSGGGILGDKAAGQFANSNAYTDIIEKPVLERAARVLLDREVMNYAEKGIHTVVICPTMVYGKGLALKQESDQIPTLMRDARQRGSAIMIGKGVHLTSNVHVMDLLSLYELAIDKAPAGSFYYAENGLTSFKAIAEQINRSLGLKEEVKSLSISEAIEIWGPAMAHFGLGSNIVASAAKARQELGWQPVFDNLLEEI</sequence>
<feature type="domain" description="NAD-dependent epimerase/dehydratase" evidence="1">
    <location>
        <begin position="6"/>
        <end position="214"/>
    </location>
</feature>
<protein>
    <submittedName>
        <fullName evidence="2">Nucleoside-diphosphate-sugar epimerase</fullName>
    </submittedName>
</protein>
<organism evidence="2 3">
    <name type="scientific">Chitinophaga dinghuensis</name>
    <dbReference type="NCBI Taxonomy" id="1539050"/>
    <lineage>
        <taxon>Bacteria</taxon>
        <taxon>Pseudomonadati</taxon>
        <taxon>Bacteroidota</taxon>
        <taxon>Chitinophagia</taxon>
        <taxon>Chitinophagales</taxon>
        <taxon>Chitinophagaceae</taxon>
        <taxon>Chitinophaga</taxon>
    </lineage>
</organism>
<dbReference type="PANTHER" id="PTHR48079:SF6">
    <property type="entry name" value="NAD(P)-BINDING DOMAIN-CONTAINING PROTEIN-RELATED"/>
    <property type="match status" value="1"/>
</dbReference>
<proteinExistence type="predicted"/>
<gene>
    <name evidence="2" type="ORF">CLV59_101870</name>
</gene>
<dbReference type="InterPro" id="IPR036291">
    <property type="entry name" value="NAD(P)-bd_dom_sf"/>
</dbReference>
<accession>A0A327WC61</accession>
<evidence type="ECO:0000313" key="2">
    <source>
        <dbReference type="EMBL" id="RAJ88105.1"/>
    </source>
</evidence>
<dbReference type="Pfam" id="PF01370">
    <property type="entry name" value="Epimerase"/>
    <property type="match status" value="1"/>
</dbReference>
<comment type="caution">
    <text evidence="2">The sequence shown here is derived from an EMBL/GenBank/DDBJ whole genome shotgun (WGS) entry which is preliminary data.</text>
</comment>
<keyword evidence="3" id="KW-1185">Reference proteome</keyword>
<dbReference type="GO" id="GO:0005737">
    <property type="term" value="C:cytoplasm"/>
    <property type="evidence" value="ECO:0007669"/>
    <property type="project" value="TreeGrafter"/>
</dbReference>
<dbReference type="GO" id="GO:0004029">
    <property type="term" value="F:aldehyde dehydrogenase (NAD+) activity"/>
    <property type="evidence" value="ECO:0007669"/>
    <property type="project" value="TreeGrafter"/>
</dbReference>
<reference evidence="2 3" key="1">
    <citation type="submission" date="2018-06" db="EMBL/GenBank/DDBJ databases">
        <title>Genomic Encyclopedia of Archaeal and Bacterial Type Strains, Phase II (KMG-II): from individual species to whole genera.</title>
        <authorList>
            <person name="Goeker M."/>
        </authorList>
    </citation>
    <scope>NUCLEOTIDE SEQUENCE [LARGE SCALE GENOMIC DNA]</scope>
    <source>
        <strain evidence="2 3">DSM 29821</strain>
    </source>
</reference>
<dbReference type="RefSeq" id="WP_111590756.1">
    <property type="nucleotide sequence ID" value="NZ_QLMA01000001.1"/>
</dbReference>
<dbReference type="EMBL" id="QLMA01000001">
    <property type="protein sequence ID" value="RAJ88105.1"/>
    <property type="molecule type" value="Genomic_DNA"/>
</dbReference>
<dbReference type="InterPro" id="IPR001509">
    <property type="entry name" value="Epimerase_deHydtase"/>
</dbReference>